<proteinExistence type="predicted"/>
<dbReference type="Proteomes" id="UP000005741">
    <property type="component" value="Chromosome"/>
</dbReference>
<sequence>MDKQLSLNEVQAINWVNTLNRKQQKIINLLSTGEMTQSQIAKRIGVTRQYVNQLVKKLEKYNLISKSDKTPSGYNIWYKITGHLKKQIEKKTPDAKVTACRVHNVRLKYSYEISGNLSKDRRTKYLSSWQMRGGDRHKYCLTSRSGLNITIDVHPKTIVAYPDANSQVYAESIEEAETIIKTSIHEAVLSFLQKQRSFGTDIEIDTPQHTGKQITNTHYGFEFSKNAPIAQPQTILEGFFIDGSPEANGKPGMWEVETLDPARATAMDRGLERILQLGNSDPYLNNISAVLQPIYNQLTEIKENQTTDSSLINHLTNLSKIVGAILKKQTELEARFLTLSVPDSNFDRLYKFT</sequence>
<dbReference type="PROSITE" id="PS50943">
    <property type="entry name" value="HTH_CROC1"/>
    <property type="match status" value="1"/>
</dbReference>
<dbReference type="InterPro" id="IPR036388">
    <property type="entry name" value="WH-like_DNA-bd_sf"/>
</dbReference>
<dbReference type="EMBL" id="CM001436">
    <property type="protein sequence ID" value="EHQ36438.1"/>
    <property type="molecule type" value="Genomic_DNA"/>
</dbReference>
<dbReference type="AlphaFoldDB" id="H1Z2N5"/>
<dbReference type="SUPFAM" id="SSF46785">
    <property type="entry name" value="Winged helix' DNA-binding domain"/>
    <property type="match status" value="1"/>
</dbReference>
<accession>H1Z2N5</accession>
<feature type="domain" description="HTH cro/C1-type" evidence="1">
    <location>
        <begin position="35"/>
        <end position="54"/>
    </location>
</feature>
<dbReference type="CDD" id="cd00090">
    <property type="entry name" value="HTH_ARSR"/>
    <property type="match status" value="1"/>
</dbReference>
<organism evidence="2 3">
    <name type="scientific">Methanoplanus limicola DSM 2279</name>
    <dbReference type="NCBI Taxonomy" id="937775"/>
    <lineage>
        <taxon>Archaea</taxon>
        <taxon>Methanobacteriati</taxon>
        <taxon>Methanobacteriota</taxon>
        <taxon>Stenosarchaea group</taxon>
        <taxon>Methanomicrobia</taxon>
        <taxon>Methanomicrobiales</taxon>
        <taxon>Methanomicrobiaceae</taxon>
        <taxon>Methanoplanus</taxon>
    </lineage>
</organism>
<dbReference type="InterPro" id="IPR001387">
    <property type="entry name" value="Cro/C1-type_HTH"/>
</dbReference>
<gene>
    <name evidence="2" type="ORF">Metlim_2387</name>
</gene>
<evidence type="ECO:0000259" key="1">
    <source>
        <dbReference type="PROSITE" id="PS50943"/>
    </source>
</evidence>
<reference evidence="2 3" key="1">
    <citation type="submission" date="2011-10" db="EMBL/GenBank/DDBJ databases">
        <title>The Improved High-Quality Draft genome of Methanoplanus limicola DSM 2279.</title>
        <authorList>
            <consortium name="US DOE Joint Genome Institute (JGI-PGF)"/>
            <person name="Lucas S."/>
            <person name="Copeland A."/>
            <person name="Lapidus A."/>
            <person name="Glavina del Rio T."/>
            <person name="Dalin E."/>
            <person name="Tice H."/>
            <person name="Bruce D."/>
            <person name="Goodwin L."/>
            <person name="Pitluck S."/>
            <person name="Peters L."/>
            <person name="Mikhailova N."/>
            <person name="Lu M."/>
            <person name="Kyrpides N."/>
            <person name="Mavromatis K."/>
            <person name="Ivanova N."/>
            <person name="Markowitz V."/>
            <person name="Cheng J.-F."/>
            <person name="Hugenholtz P."/>
            <person name="Woyke T."/>
            <person name="Wu D."/>
            <person name="Wirth R."/>
            <person name="Brambilla E.-M."/>
            <person name="Klenk H.-P."/>
            <person name="Eisen J.A."/>
        </authorList>
    </citation>
    <scope>NUCLEOTIDE SEQUENCE [LARGE SCALE GENOMIC DNA]</scope>
    <source>
        <strain evidence="2 3">DSM 2279</strain>
    </source>
</reference>
<dbReference type="OrthoDB" id="386559at2157"/>
<dbReference type="HOGENOM" id="CLU_784399_0_0_2"/>
<protein>
    <submittedName>
        <fullName evidence="2">Regulatory protein MarR</fullName>
    </submittedName>
</protein>
<evidence type="ECO:0000313" key="3">
    <source>
        <dbReference type="Proteomes" id="UP000005741"/>
    </source>
</evidence>
<dbReference type="InterPro" id="IPR036390">
    <property type="entry name" value="WH_DNA-bd_sf"/>
</dbReference>
<dbReference type="Gene3D" id="1.10.10.10">
    <property type="entry name" value="Winged helix-like DNA-binding domain superfamily/Winged helix DNA-binding domain"/>
    <property type="match status" value="1"/>
</dbReference>
<evidence type="ECO:0000313" key="2">
    <source>
        <dbReference type="EMBL" id="EHQ36438.1"/>
    </source>
</evidence>
<dbReference type="InterPro" id="IPR011991">
    <property type="entry name" value="ArsR-like_HTH"/>
</dbReference>
<dbReference type="Pfam" id="PF13412">
    <property type="entry name" value="HTH_24"/>
    <property type="match status" value="1"/>
</dbReference>
<dbReference type="STRING" id="937775.Metlim_2387"/>
<dbReference type="InParanoid" id="H1Z2N5"/>
<name>H1Z2N5_9EURY</name>
<dbReference type="RefSeq" id="WP_004078709.1">
    <property type="nucleotide sequence ID" value="NZ_CM001436.1"/>
</dbReference>
<keyword evidence="3" id="KW-1185">Reference proteome</keyword>